<evidence type="ECO:0000313" key="3">
    <source>
        <dbReference type="EMBL" id="MCC0175995.1"/>
    </source>
</evidence>
<feature type="domain" description="Filamentous haemagglutinin FhaB/tRNA nuclease CdiA-like TPS" evidence="2">
    <location>
        <begin position="53"/>
        <end position="164"/>
    </location>
</feature>
<dbReference type="Pfam" id="PF05860">
    <property type="entry name" value="TPS"/>
    <property type="match status" value="1"/>
</dbReference>
<organism evidence="3 4">
    <name type="scientific">Waterburya agarophytonicola KI4</name>
    <dbReference type="NCBI Taxonomy" id="2874699"/>
    <lineage>
        <taxon>Bacteria</taxon>
        <taxon>Bacillati</taxon>
        <taxon>Cyanobacteriota</taxon>
        <taxon>Cyanophyceae</taxon>
        <taxon>Pleurocapsales</taxon>
        <taxon>Hyellaceae</taxon>
        <taxon>Waterburya</taxon>
        <taxon>Waterburya agarophytonicola</taxon>
    </lineage>
</organism>
<keyword evidence="4" id="KW-1185">Reference proteome</keyword>
<accession>A0A964BME0</accession>
<dbReference type="EMBL" id="JADWDC010000005">
    <property type="protein sequence ID" value="MCC0175995.1"/>
    <property type="molecule type" value="Genomic_DNA"/>
</dbReference>
<comment type="caution">
    <text evidence="3">The sequence shown here is derived from an EMBL/GenBank/DDBJ whole genome shotgun (WGS) entry which is preliminary data.</text>
</comment>
<dbReference type="RefSeq" id="WP_229639030.1">
    <property type="nucleotide sequence ID" value="NZ_JADWDC010000005.1"/>
</dbReference>
<dbReference type="Gene3D" id="2.160.20.10">
    <property type="entry name" value="Single-stranded right-handed beta-helix, Pectin lyase-like"/>
    <property type="match status" value="4"/>
</dbReference>
<gene>
    <name evidence="3" type="ORF">I4641_03240</name>
</gene>
<dbReference type="SMART" id="SM00912">
    <property type="entry name" value="Haemagg_act"/>
    <property type="match status" value="1"/>
</dbReference>
<feature type="region of interest" description="Disordered" evidence="1">
    <location>
        <begin position="1257"/>
        <end position="1276"/>
    </location>
</feature>
<feature type="region of interest" description="Disordered" evidence="1">
    <location>
        <begin position="1194"/>
        <end position="1246"/>
    </location>
</feature>
<sequence>MPEKLPIKPTNHHNSQKSSLDGKLSICLATLLYGGFSLLFCLSRGDLVQAQIVPDDTVSTEVNNSDNIAEITGGTTQGGNLFHSFQEFSVDTGNTAYFNNLGEIDNIIGRVTGSSISTIDGFLRANGDANLILINPNGIDFGANARLQIGGSFLGSTADSVIFEDGTVFSAGDLTVSPLLTVRVPVGLQLGQNSGAINVAGVGHDLSLDIPIFFPFNRGQVSGLKLQSGGTLGLVGGDVSFTGGVLISEQGRIELGSVAEGTVSIAFGERDFSLSYEGVESFKNINLEERALVDASGNNSGSIAIQGNRIAIADGSAVLIQNQGTEASGNLKVNAREFLTVDGIAEDGIISTGIYTEPLGDGAGGNITIDTPNLEVSGGAKILSTTYTQAPSGNLKLNIADSLRVIGFAEINPNQFSLISAQTYNTGDAGEIDITTQNLTALDGGNIASVTATPNGTGSGGNVTVNARESILLSGFNPIAFAPSQITAGSGGVGNAGNVELNTKNLTLIEGGRVDASATATGDAGNVTINASESIMVTGTVPNSLNPSLIIASANILDPALRELFNLPPTPSANSGNVIIETPQLEIMNGGQVTVRNDGTGNAGNLNINANTIALRDGGGITAAVKEGLGGTINLEVADSFTLTRGSQISSDNSGTGDGGEIEIAANSLDISDRSFITTTTFGSGRGGNIVLNILDQVNITGIGFREFQEAFQANSLNGNLTPGTRGTGIFLGTAAEGIGGNLEVNANALNIAEGGIIFSPIFTNGTGGEIQVNANDITIDASALQIGAGVDSTSLATAGNIFINTDRLIVENGGTIVNATFGEATGGNINIDARESINLRNTPSGSRLFTGIYANTSIGEGKGGNVTLRTDNLSIEDAFVSSTTGGFINDDANLTFSGGGDGGNINIDVADTIEILGIPTDPRFASGINSSSFTNGAAGNIQVSARKLFIRDGSEIAATTLGSGNGGSVNINVLDSLELFGTTTINNMKRGGIITTSGRSAFPDLVASGASGDIRIDTGNLKIQNGASIDVQSLGTGSAGNLNIESANDILLDDEGIISAANNFGNGGNIDILGRNIFWRGNSTTTATATGNANGGNINLVGTNLVVLESSKLTAEAENGTGGNIDISAKGLFVCQECIISASSRLGVDGVVEIDTLEPEATFGIVEVPIKLTQPEETVARACSNSTLANNSKLTVTGRGGLPNSPRETLSSKSIVSFDIPQANTETRTEEEPKKQALLPSPARNWYQNSKGEIILTSQPSDNTPRFNSPDCHVP</sequence>
<dbReference type="NCBIfam" id="TIGR01901">
    <property type="entry name" value="adhes_NPXG"/>
    <property type="match status" value="1"/>
</dbReference>
<dbReference type="InterPro" id="IPR012334">
    <property type="entry name" value="Pectin_lyas_fold"/>
</dbReference>
<proteinExistence type="predicted"/>
<dbReference type="AlphaFoldDB" id="A0A964BME0"/>
<dbReference type="SUPFAM" id="SSF51126">
    <property type="entry name" value="Pectin lyase-like"/>
    <property type="match status" value="4"/>
</dbReference>
<reference evidence="3" key="1">
    <citation type="journal article" date="2021" name="Antonie Van Leeuwenhoek">
        <title>Draft genome and description of Waterburya agarophytonicola gen. nov. sp. nov. (Pleurocapsales, Cyanobacteria): a seaweed symbiont.</title>
        <authorList>
            <person name="Bonthond G."/>
            <person name="Shalygin S."/>
            <person name="Bayer T."/>
            <person name="Weinberger F."/>
        </authorList>
    </citation>
    <scope>NUCLEOTIDE SEQUENCE</scope>
    <source>
        <strain evidence="3">KI4</strain>
    </source>
</reference>
<evidence type="ECO:0000313" key="4">
    <source>
        <dbReference type="Proteomes" id="UP000729733"/>
    </source>
</evidence>
<evidence type="ECO:0000259" key="2">
    <source>
        <dbReference type="SMART" id="SM00912"/>
    </source>
</evidence>
<evidence type="ECO:0000256" key="1">
    <source>
        <dbReference type="SAM" id="MobiDB-lite"/>
    </source>
</evidence>
<feature type="compositionally biased region" description="Polar residues" evidence="1">
    <location>
        <begin position="1257"/>
        <end position="1268"/>
    </location>
</feature>
<dbReference type="Proteomes" id="UP000729733">
    <property type="component" value="Unassembled WGS sequence"/>
</dbReference>
<name>A0A964BME0_9CYAN</name>
<feature type="compositionally biased region" description="Polar residues" evidence="1">
    <location>
        <begin position="1207"/>
        <end position="1216"/>
    </location>
</feature>
<dbReference type="InterPro" id="IPR008638">
    <property type="entry name" value="FhaB/CdiA-like_TPS"/>
</dbReference>
<dbReference type="InterPro" id="IPR011050">
    <property type="entry name" value="Pectin_lyase_fold/virulence"/>
</dbReference>
<protein>
    <submittedName>
        <fullName evidence="3">Filamentous hemagglutinin N-terminal domain-containing protein</fullName>
    </submittedName>
</protein>